<dbReference type="Gene3D" id="3.40.50.880">
    <property type="match status" value="1"/>
</dbReference>
<dbReference type="InterPro" id="IPR011697">
    <property type="entry name" value="Peptidase_C26"/>
</dbReference>
<dbReference type="InterPro" id="IPR029062">
    <property type="entry name" value="Class_I_gatase-like"/>
</dbReference>
<gene>
    <name evidence="1" type="ORF">SAMN05444352_109199</name>
</gene>
<keyword evidence="1" id="KW-0315">Glutamine amidotransferase</keyword>
<reference evidence="2" key="1">
    <citation type="submission" date="2017-06" db="EMBL/GenBank/DDBJ databases">
        <authorList>
            <person name="Varghese N."/>
            <person name="Submissions S."/>
        </authorList>
    </citation>
    <scope>NUCLEOTIDE SEQUENCE [LARGE SCALE GENOMIC DNA]</scope>
    <source>
        <strain evidence="2">DSM 22348</strain>
    </source>
</reference>
<evidence type="ECO:0000313" key="2">
    <source>
        <dbReference type="Proteomes" id="UP000198407"/>
    </source>
</evidence>
<dbReference type="GO" id="GO:0016740">
    <property type="term" value="F:transferase activity"/>
    <property type="evidence" value="ECO:0007669"/>
    <property type="project" value="UniProtKB-KW"/>
</dbReference>
<keyword evidence="1" id="KW-0808">Transferase</keyword>
<dbReference type="AlphaFoldDB" id="A0A239FBP0"/>
<name>A0A239FBP0_9PSED</name>
<sequence>MMRIAITQRVERIASHGESRDCLDQRWAALLENLGIDLLPVPNGLVHPDAWLERQDISGLILSGGNDLSHQPGAQNASRERDRTEMALLSLARARTLPVLGVCRGMQMLNHFLGGRLVPVSGHAGCLHPVSALARDPRFDRYSEVNSFHNWGIGLEELASDLTPMVQADDRSIEAAIHQTLPWIGIMWHPERPSDNAERDARLILHLFSAKDQPCA</sequence>
<dbReference type="InterPro" id="IPR044668">
    <property type="entry name" value="PuuD-like"/>
</dbReference>
<dbReference type="GO" id="GO:0016811">
    <property type="term" value="F:hydrolase activity, acting on carbon-nitrogen (but not peptide) bonds, in linear amides"/>
    <property type="evidence" value="ECO:0007669"/>
    <property type="project" value="InterPro"/>
</dbReference>
<proteinExistence type="predicted"/>
<accession>A0A239FBP0</accession>
<protein>
    <submittedName>
        <fullName evidence="1">Putative glutamine amidotransferase</fullName>
    </submittedName>
</protein>
<dbReference type="EMBL" id="FZOL01000009">
    <property type="protein sequence ID" value="SNS53582.1"/>
    <property type="molecule type" value="Genomic_DNA"/>
</dbReference>
<dbReference type="PANTHER" id="PTHR43235:SF1">
    <property type="entry name" value="GLUTAMINE AMIDOTRANSFERASE PB2B2.05-RELATED"/>
    <property type="match status" value="1"/>
</dbReference>
<dbReference type="SUPFAM" id="SSF52317">
    <property type="entry name" value="Class I glutamine amidotransferase-like"/>
    <property type="match status" value="1"/>
</dbReference>
<dbReference type="GO" id="GO:0005829">
    <property type="term" value="C:cytosol"/>
    <property type="evidence" value="ECO:0007669"/>
    <property type="project" value="TreeGrafter"/>
</dbReference>
<dbReference type="Proteomes" id="UP000198407">
    <property type="component" value="Unassembled WGS sequence"/>
</dbReference>
<organism evidence="1 2">
    <name type="scientific">Pseudomonas japonica</name>
    <dbReference type="NCBI Taxonomy" id="256466"/>
    <lineage>
        <taxon>Bacteria</taxon>
        <taxon>Pseudomonadati</taxon>
        <taxon>Pseudomonadota</taxon>
        <taxon>Gammaproteobacteria</taxon>
        <taxon>Pseudomonadales</taxon>
        <taxon>Pseudomonadaceae</taxon>
        <taxon>Pseudomonas</taxon>
    </lineage>
</organism>
<evidence type="ECO:0000313" key="1">
    <source>
        <dbReference type="EMBL" id="SNS53582.1"/>
    </source>
</evidence>
<dbReference type="PROSITE" id="PS51273">
    <property type="entry name" value="GATASE_TYPE_1"/>
    <property type="match status" value="1"/>
</dbReference>
<dbReference type="Pfam" id="PF07722">
    <property type="entry name" value="Peptidase_C26"/>
    <property type="match status" value="1"/>
</dbReference>
<dbReference type="STRING" id="1215104.GCA_000730585_02632"/>
<dbReference type="RefSeq" id="WP_042125625.1">
    <property type="nucleotide sequence ID" value="NZ_FZOL01000009.1"/>
</dbReference>
<keyword evidence="2" id="KW-1185">Reference proteome</keyword>
<dbReference type="PANTHER" id="PTHR43235">
    <property type="entry name" value="GLUTAMINE AMIDOTRANSFERASE PB2B2.05-RELATED"/>
    <property type="match status" value="1"/>
</dbReference>